<dbReference type="AlphaFoldDB" id="A0A2P4SCZ7"/>
<proteinExistence type="predicted"/>
<feature type="coiled-coil region" evidence="1">
    <location>
        <begin position="185"/>
        <end position="233"/>
    </location>
</feature>
<evidence type="ECO:0000313" key="3">
    <source>
        <dbReference type="Proteomes" id="UP000237246"/>
    </source>
</evidence>
<name>A0A2P4SCZ7_BAMTH</name>
<protein>
    <submittedName>
        <fullName evidence="2">Uncharacterized protein</fullName>
    </submittedName>
</protein>
<dbReference type="OrthoDB" id="439917at2759"/>
<keyword evidence="1" id="KW-0175">Coiled coil</keyword>
<evidence type="ECO:0000313" key="2">
    <source>
        <dbReference type="EMBL" id="POI21960.1"/>
    </source>
</evidence>
<dbReference type="EMBL" id="PPHD01063164">
    <property type="protein sequence ID" value="POI21960.1"/>
    <property type="molecule type" value="Genomic_DNA"/>
</dbReference>
<dbReference type="Proteomes" id="UP000237246">
    <property type="component" value="Unassembled WGS sequence"/>
</dbReference>
<keyword evidence="3" id="KW-1185">Reference proteome</keyword>
<comment type="caution">
    <text evidence="2">The sequence shown here is derived from an EMBL/GenBank/DDBJ whole genome shotgun (WGS) entry which is preliminary data.</text>
</comment>
<evidence type="ECO:0000256" key="1">
    <source>
        <dbReference type="SAM" id="Coils"/>
    </source>
</evidence>
<reference evidence="2 3" key="1">
    <citation type="submission" date="2018-01" db="EMBL/GenBank/DDBJ databases">
        <title>Comparison of the Chinese Bamboo Partridge and Red Junglefowl genome sequences highlights the importance of demography in genome evolution.</title>
        <authorList>
            <person name="Tiley G.P."/>
            <person name="Kimball R.T."/>
            <person name="Braun E.L."/>
            <person name="Burleigh J.G."/>
        </authorList>
    </citation>
    <scope>NUCLEOTIDE SEQUENCE [LARGE SCALE GENOMIC DNA]</scope>
    <source>
        <strain evidence="2">RTK389</strain>
        <tissue evidence="2">Blood</tissue>
    </source>
</reference>
<gene>
    <name evidence="2" type="ORF">CIB84_014294</name>
</gene>
<accession>A0A2P4SCZ7</accession>
<organism evidence="2 3">
    <name type="scientific">Bambusicola thoracicus</name>
    <name type="common">Chinese bamboo-partridge</name>
    <name type="synonym">Perdix thoracica</name>
    <dbReference type="NCBI Taxonomy" id="9083"/>
    <lineage>
        <taxon>Eukaryota</taxon>
        <taxon>Metazoa</taxon>
        <taxon>Chordata</taxon>
        <taxon>Craniata</taxon>
        <taxon>Vertebrata</taxon>
        <taxon>Euteleostomi</taxon>
        <taxon>Archelosauria</taxon>
        <taxon>Archosauria</taxon>
        <taxon>Dinosauria</taxon>
        <taxon>Saurischia</taxon>
        <taxon>Theropoda</taxon>
        <taxon>Coelurosauria</taxon>
        <taxon>Aves</taxon>
        <taxon>Neognathae</taxon>
        <taxon>Galloanserae</taxon>
        <taxon>Galliformes</taxon>
        <taxon>Phasianidae</taxon>
        <taxon>Perdicinae</taxon>
        <taxon>Bambusicola</taxon>
    </lineage>
</organism>
<sequence length="299" mass="33486">MGLMKALEILLGRAQHKNTKQEVEQQVHGQDVVAVLPSLHSESKAKVVEGQDYKLPEQEELFRRKGDVFSFPVHGEPGCPSTGTVPSCFMMELNRAIVTLTNAFFQVSWGIADKDPSGSSDCFDVQTVLKELRSIRVAPHPCVKGKALGERVSRLQKYQCLHLQEGTLDRMGNSQRNDYNRNSDSSAVKMKVAQLEERLDELNEVFVELAVQAMSLQEDGDVLEKELRTQEESLVTSSNKEAWGTQRYSELLDSWATKRDEALLLEIERNCIAQRIEEIEAQLLHLQSKAASSSLPSGT</sequence>